<gene>
    <name evidence="1" type="ORF">FZ040_06775</name>
</gene>
<evidence type="ECO:0000313" key="2">
    <source>
        <dbReference type="Proteomes" id="UP000323646"/>
    </source>
</evidence>
<organism evidence="1 2">
    <name type="scientific">Selenomonas ruminis</name>
    <dbReference type="NCBI Taxonomy" id="2593411"/>
    <lineage>
        <taxon>Bacteria</taxon>
        <taxon>Bacillati</taxon>
        <taxon>Bacillota</taxon>
        <taxon>Negativicutes</taxon>
        <taxon>Selenomonadales</taxon>
        <taxon>Selenomonadaceae</taxon>
        <taxon>Selenomonas</taxon>
    </lineage>
</organism>
<name>A0A5D6W4U2_9FIRM</name>
<reference evidence="1 2" key="1">
    <citation type="submission" date="2019-08" db="EMBL/GenBank/DDBJ databases">
        <title>Selenomonas sp. mPRGC5 and Selenomonas sp. mPRGC8 isolated from ruminal fluid of dairy goat (Capra hircus).</title>
        <authorList>
            <person name="Poothong S."/>
            <person name="Nuengjamnong C."/>
            <person name="Tanasupawat S."/>
        </authorList>
    </citation>
    <scope>NUCLEOTIDE SEQUENCE [LARGE SCALE GENOMIC DNA]</scope>
    <source>
        <strain evidence="2">mPRGC5</strain>
    </source>
</reference>
<evidence type="ECO:0000313" key="1">
    <source>
        <dbReference type="EMBL" id="TYZ22916.1"/>
    </source>
</evidence>
<dbReference type="Proteomes" id="UP000323646">
    <property type="component" value="Unassembled WGS sequence"/>
</dbReference>
<dbReference type="EMBL" id="VTOY01000004">
    <property type="protein sequence ID" value="TYZ22916.1"/>
    <property type="molecule type" value="Genomic_DNA"/>
</dbReference>
<accession>A0A5D6W4U2</accession>
<protein>
    <recommendedName>
        <fullName evidence="3">Bacteriocin</fullName>
    </recommendedName>
</protein>
<comment type="caution">
    <text evidence="1">The sequence shown here is derived from an EMBL/GenBank/DDBJ whole genome shotgun (WGS) entry which is preliminary data.</text>
</comment>
<keyword evidence="2" id="KW-1185">Reference proteome</keyword>
<dbReference type="AlphaFoldDB" id="A0A5D6W4U2"/>
<sequence>MSDLSCRRRNPCLSGYGRNIVDVAKGNKTVGEAAGDIAIDTVKAGAVGYGAGAVGSMVASTATGAAVLEAAAAAPAVIAAASVLAVEAIISGIGSLLFGDD</sequence>
<dbReference type="RefSeq" id="WP_149171310.1">
    <property type="nucleotide sequence ID" value="NZ_VTOY01000004.1"/>
</dbReference>
<proteinExistence type="predicted"/>
<evidence type="ECO:0008006" key="3">
    <source>
        <dbReference type="Google" id="ProtNLM"/>
    </source>
</evidence>